<keyword evidence="1" id="KW-0472">Membrane</keyword>
<feature type="transmembrane region" description="Helical" evidence="1">
    <location>
        <begin position="476"/>
        <end position="500"/>
    </location>
</feature>
<feature type="transmembrane region" description="Helical" evidence="1">
    <location>
        <begin position="374"/>
        <end position="393"/>
    </location>
</feature>
<feature type="transmembrane region" description="Helical" evidence="1">
    <location>
        <begin position="434"/>
        <end position="456"/>
    </location>
</feature>
<keyword evidence="1" id="KW-1133">Transmembrane helix</keyword>
<evidence type="ECO:0000313" key="2">
    <source>
        <dbReference type="EMBL" id="UYG50332.1"/>
    </source>
</evidence>
<proteinExistence type="predicted"/>
<feature type="transmembrane region" description="Helical" evidence="1">
    <location>
        <begin position="539"/>
        <end position="564"/>
    </location>
</feature>
<dbReference type="Pfam" id="PF10136">
    <property type="entry name" value="SpecificRecomb"/>
    <property type="match status" value="1"/>
</dbReference>
<gene>
    <name evidence="2" type="ORF">M9799_09460</name>
</gene>
<keyword evidence="1" id="KW-0812">Transmembrane</keyword>
<accession>A0ABY6G7E8</accession>
<dbReference type="PIRSF" id="PIRSF015380">
    <property type="entry name" value="Site-sp_rcmb"/>
    <property type="match status" value="1"/>
</dbReference>
<organism evidence="2 3">
    <name type="scientific">Comamonas endophytica</name>
    <dbReference type="NCBI Taxonomy" id="2949090"/>
    <lineage>
        <taxon>Bacteria</taxon>
        <taxon>Pseudomonadati</taxon>
        <taxon>Pseudomonadota</taxon>
        <taxon>Betaproteobacteria</taxon>
        <taxon>Burkholderiales</taxon>
        <taxon>Comamonadaceae</taxon>
        <taxon>Comamonas</taxon>
    </lineage>
</organism>
<reference evidence="2" key="1">
    <citation type="submission" date="2022-09" db="EMBL/GenBank/DDBJ databases">
        <title>The complete genome of Acidovorax sp. 5MLIR.</title>
        <authorList>
            <person name="Liu L."/>
            <person name="Yue J."/>
            <person name="Yang F."/>
            <person name="Yuan J."/>
            <person name="Li L."/>
        </authorList>
    </citation>
    <scope>NUCLEOTIDE SEQUENCE</scope>
    <source>
        <strain evidence="2">5MLIR</strain>
    </source>
</reference>
<evidence type="ECO:0000256" key="1">
    <source>
        <dbReference type="SAM" id="Phobius"/>
    </source>
</evidence>
<dbReference type="RefSeq" id="WP_231041436.1">
    <property type="nucleotide sequence ID" value="NZ_CP106881.1"/>
</dbReference>
<dbReference type="Proteomes" id="UP001162800">
    <property type="component" value="Chromosome"/>
</dbReference>
<protein>
    <submittedName>
        <fullName evidence="2">Site-specific recombinase</fullName>
    </submittedName>
</protein>
<sequence>MKRAAYDLPLLLLELDPHADLAHRHLWLIHLLDWVRAPAPSVELAVERVRQFVDALEADPAARARMQAWWERFVETVDLTTLLADFGFAPRTALASELNERLRYKLLPASPETIDASELFMLALPDEFDALWLNALDAELLARLRVLVSSQQDGPSYWQRTLLSAITYCAGQILSTGFAPELRLRMNESARLAQPFHALIHDVENLRVEVMLALRTPDRLLAAEQRLRERLDACRAATATVYSHFESEGISVGLVFRLRQLRERIVRVRRLLDCLTSERPVAEAAPLLAHLVGVARERRSLRALLSANSSLLAAKVVERSAETGAGYITRNPREYRAMVARAAGGGLVMAFTTLMKFALAALALSAFWGGLLAGMNYALSFVLIQLLHFTVATKQPAMTAPAMAAKLKELPDQQSVEDFVTEVANLTRSQVAAILGNVLVVVPAAVGLSLLFLKAFGHPPLDAAHAEQVLDSLSLLGPSVLFAAFTGVLLFASSLIAGWAENWFVLRRMDSAIRYNPRIMRVLGPARAKRWAGFLHRNISGFAANISLGLMLGLVPAFVGFFGLGLEVRHITLSAGQIGVASTTLGLEALHDSAFWWAVAMLPFNGALNVIVSFLLAFRLAVRAHNVSGVDRSRIYRTILARLRHAPMSFFRP</sequence>
<feature type="transmembrane region" description="Helical" evidence="1">
    <location>
        <begin position="342"/>
        <end position="368"/>
    </location>
</feature>
<name>A0ABY6G7E8_9BURK</name>
<feature type="transmembrane region" description="Helical" evidence="1">
    <location>
        <begin position="594"/>
        <end position="618"/>
    </location>
</feature>
<evidence type="ECO:0000313" key="3">
    <source>
        <dbReference type="Proteomes" id="UP001162800"/>
    </source>
</evidence>
<dbReference type="EMBL" id="CP106881">
    <property type="protein sequence ID" value="UYG50332.1"/>
    <property type="molecule type" value="Genomic_DNA"/>
</dbReference>
<dbReference type="InterPro" id="IPR011385">
    <property type="entry name" value="Site-sp_rcmbase"/>
</dbReference>
<keyword evidence="3" id="KW-1185">Reference proteome</keyword>